<dbReference type="InterPro" id="IPR056256">
    <property type="entry name" value="CILP-1/2_b-sand_dom2"/>
</dbReference>
<dbReference type="InterPro" id="IPR056257">
    <property type="entry name" value="CILP-1/2_8th"/>
</dbReference>
<dbReference type="InterPro" id="IPR008969">
    <property type="entry name" value="CarboxyPept-like_regulatory"/>
</dbReference>
<evidence type="ECO:0000256" key="4">
    <source>
        <dbReference type="ARBA" id="ARBA00022729"/>
    </source>
</evidence>
<reference evidence="8" key="2">
    <citation type="submission" date="2025-08" db="UniProtKB">
        <authorList>
            <consortium name="Ensembl"/>
        </authorList>
    </citation>
    <scope>IDENTIFICATION</scope>
</reference>
<dbReference type="Proteomes" id="UP000694397">
    <property type="component" value="Chromosome 11"/>
</dbReference>
<dbReference type="InterPro" id="IPR025155">
    <property type="entry name" value="WxxW_domain"/>
</dbReference>
<gene>
    <name evidence="8" type="primary">CILP</name>
    <name evidence="8" type="synonym">LOC108940856</name>
</gene>
<evidence type="ECO:0000256" key="2">
    <source>
        <dbReference type="ARBA" id="ARBA00022525"/>
    </source>
</evidence>
<evidence type="ECO:0000313" key="8">
    <source>
        <dbReference type="Ensembl" id="ENSSFOP00015044546.1"/>
    </source>
</evidence>
<dbReference type="Pfam" id="PF00090">
    <property type="entry name" value="TSP_1"/>
    <property type="match status" value="1"/>
</dbReference>
<evidence type="ECO:0000256" key="6">
    <source>
        <dbReference type="SAM" id="MobiDB-lite"/>
    </source>
</evidence>
<dbReference type="InterPro" id="IPR000884">
    <property type="entry name" value="TSP1_rpt"/>
</dbReference>
<dbReference type="PANTHER" id="PTHR15031:SF3">
    <property type="entry name" value="CARTILAGE INTERMEDIATE LAYER PROTEIN 1"/>
    <property type="match status" value="1"/>
</dbReference>
<dbReference type="InterPro" id="IPR007110">
    <property type="entry name" value="Ig-like_dom"/>
</dbReference>
<evidence type="ECO:0000256" key="3">
    <source>
        <dbReference type="ARBA" id="ARBA00022530"/>
    </source>
</evidence>
<proteinExistence type="predicted"/>
<dbReference type="SUPFAM" id="SSF49464">
    <property type="entry name" value="Carboxypeptidase regulatory domain-like"/>
    <property type="match status" value="1"/>
</dbReference>
<dbReference type="InterPro" id="IPR013783">
    <property type="entry name" value="Ig-like_fold"/>
</dbReference>
<dbReference type="PANTHER" id="PTHR15031">
    <property type="entry name" value="CARTILAGE INTERMEDIATE LAYER PROTEIN CLIP"/>
    <property type="match status" value="1"/>
</dbReference>
<dbReference type="AlphaFoldDB" id="A0A8C9SZP6"/>
<dbReference type="Gene3D" id="2.60.40.10">
    <property type="entry name" value="Immunoglobulins"/>
    <property type="match status" value="1"/>
</dbReference>
<dbReference type="Ensembl" id="ENSSFOT00015042653.1">
    <property type="protein sequence ID" value="ENSSFOP00015044546.1"/>
    <property type="gene ID" value="ENSSFOG00015006347.2"/>
</dbReference>
<dbReference type="InterPro" id="IPR003598">
    <property type="entry name" value="Ig_sub2"/>
</dbReference>
<evidence type="ECO:0000256" key="1">
    <source>
        <dbReference type="ARBA" id="ARBA00004498"/>
    </source>
</evidence>
<keyword evidence="3" id="KW-0272">Extracellular matrix</keyword>
<accession>A0A8C9SZP6</accession>
<dbReference type="InterPro" id="IPR036383">
    <property type="entry name" value="TSP1_rpt_sf"/>
</dbReference>
<dbReference type="Pfam" id="PF13330">
    <property type="entry name" value="Mucin2_WxxW"/>
    <property type="match status" value="1"/>
</dbReference>
<dbReference type="SMART" id="SM00408">
    <property type="entry name" value="IGc2"/>
    <property type="match status" value="1"/>
</dbReference>
<dbReference type="Pfam" id="PF23730">
    <property type="entry name" value="CILP_8th"/>
    <property type="match status" value="1"/>
</dbReference>
<evidence type="ECO:0000259" key="7">
    <source>
        <dbReference type="PROSITE" id="PS50835"/>
    </source>
</evidence>
<organism evidence="8 9">
    <name type="scientific">Scleropages formosus</name>
    <name type="common">Asian bonytongue</name>
    <name type="synonym">Osteoglossum formosum</name>
    <dbReference type="NCBI Taxonomy" id="113540"/>
    <lineage>
        <taxon>Eukaryota</taxon>
        <taxon>Metazoa</taxon>
        <taxon>Chordata</taxon>
        <taxon>Craniata</taxon>
        <taxon>Vertebrata</taxon>
        <taxon>Euteleostomi</taxon>
        <taxon>Actinopterygii</taxon>
        <taxon>Neopterygii</taxon>
        <taxon>Teleostei</taxon>
        <taxon>Osteoglossocephala</taxon>
        <taxon>Osteoglossomorpha</taxon>
        <taxon>Osteoglossiformes</taxon>
        <taxon>Osteoglossidae</taxon>
        <taxon>Scleropages</taxon>
    </lineage>
</organism>
<comment type="subcellular location">
    <subcellularLocation>
        <location evidence="1">Secreted</location>
        <location evidence="1">Extracellular space</location>
        <location evidence="1">Extracellular matrix</location>
    </subcellularLocation>
</comment>
<dbReference type="GeneTree" id="ENSGT00390000008152"/>
<reference evidence="8 9" key="1">
    <citation type="submission" date="2019-04" db="EMBL/GenBank/DDBJ databases">
        <authorList>
            <consortium name="Wellcome Sanger Institute Data Sharing"/>
        </authorList>
    </citation>
    <scope>NUCLEOTIDE SEQUENCE [LARGE SCALE GENOMIC DNA]</scope>
</reference>
<feature type="region of interest" description="Disordered" evidence="6">
    <location>
        <begin position="1141"/>
        <end position="1174"/>
    </location>
</feature>
<dbReference type="InterPro" id="IPR056255">
    <property type="entry name" value="CILP-1/2_dom"/>
</dbReference>
<reference evidence="8" key="3">
    <citation type="submission" date="2025-09" db="UniProtKB">
        <authorList>
            <consortium name="Ensembl"/>
        </authorList>
    </citation>
    <scope>IDENTIFICATION</scope>
</reference>
<name>A0A8C9SZP6_SCLFO</name>
<dbReference type="SMART" id="SM00209">
    <property type="entry name" value="TSP1"/>
    <property type="match status" value="1"/>
</dbReference>
<evidence type="ECO:0000256" key="5">
    <source>
        <dbReference type="ARBA" id="ARBA00023180"/>
    </source>
</evidence>
<keyword evidence="5" id="KW-0325">Glycoprotein</keyword>
<feature type="domain" description="Ig-like" evidence="7">
    <location>
        <begin position="279"/>
        <end position="388"/>
    </location>
</feature>
<keyword evidence="9" id="KW-1185">Reference proteome</keyword>
<sequence>YVLVKQEFVCWDTQLSTYLTGSWRQGSGLRPSEHNSPALHHSEDETEWTTWFNVDHPGGQGDYEQLDAIRFYYSNRVCASPIALEARTTTWVPASSTGERVHVDPARGFWCVNSEQPPGRNCSNYTVRFLCPRGTLGSLVQEAWGPWSEWSQCSAPCGQMAVQVRSRNCNSHSRHWEQHCAGPAVKGRMCKGPACQECALDCAMGKPNAECSACHCEDHLVLGSVRSAGGLPAPGAALLWAGNTQKLLAVTDHNGHFRLPGICPNGNTTLVVRLQRHLPLTFVVPYSAERTSVLHLKLERQESLYMQSHPEDKVRRVGQMSAFCCNVAGMPGPNQYQWFHNDTLLEKAELQYDSTLVLKNLRLDQAGDYYCRASNEAGAIKSKSAKLTVTGHDEPSCNAKPETYLVRLPHDCFQNKSQPLYYNVGKCPSGACVGRLDNWLRCKDLVAYCCGSVKTEMRQISCQGYQLPIMVVTQCGCQKCIDTKAIVRGRAAAADNEEPLRFGHIFMNGVRVSRTGYTGTFSIQVPLDIERLVLTFVDKMQKFVNTTKILPYNKKGGSVYHEIKMFRKKEPMTLQSSETNTIQLGEVEGEDPIAELQILPNEFYRENGEVFIGNVSTSITFLDPRDVSTASAAQSDLNFVSGEGDILPLRTYGMFSVDFRDSEAGEPLNVGKVQVLLDLAQVKIKEHINAMKLWSLNPNTGLWEQEGEFYEKKIRRRKREERTFLIGNMQIRERRLFNIDVPESRMCYIKVRTFRSDRFMPSEQVEGVVVTLINMEPSPGFSSNPRAWGRFDSVITGPDGACVPAFCDDQRVDAYSAFVTASLGGEELEAVASTKTTPKATGVPQALLSKFNYRRTDHDDSRLKKTAFSVNVAKPNSNRTEERNGPIYALENLKECEEAPFSSAHFRFYRVEGDHYDYNTVPFTEDDPMSWTEHYLSWWPKPMEYRACYLKVKINGPHEINVRSQNMGGTHPQTVGKLYGIRDSRSIRDMKKPNVSAVCLEFKCSGMLYDQDRADRTLVKVLPQGSCKRDSVGSLLQEYLINHLPLAVNNDTSEFTMLSPLDPLGHNYGIYTVTDQDPRTAKEIALGRCFDGTSDGASRVMKTSEGVAVTFTCAHRKVTHQSTFQILQNFTRQFLMSPVRDGRSNRRRRIGLGAGRTLRTQDSWNSAPTPRSVG</sequence>
<dbReference type="PROSITE" id="PS50092">
    <property type="entry name" value="TSP1"/>
    <property type="match status" value="1"/>
</dbReference>
<dbReference type="Pfam" id="PF23599">
    <property type="entry name" value="CILP_C"/>
    <property type="match status" value="1"/>
</dbReference>
<dbReference type="SUPFAM" id="SSF82895">
    <property type="entry name" value="TSP-1 type 1 repeat"/>
    <property type="match status" value="1"/>
</dbReference>
<keyword evidence="2" id="KW-0964">Secreted</keyword>
<dbReference type="SUPFAM" id="SSF48726">
    <property type="entry name" value="Immunoglobulin"/>
    <property type="match status" value="1"/>
</dbReference>
<dbReference type="GO" id="GO:0005615">
    <property type="term" value="C:extracellular space"/>
    <property type="evidence" value="ECO:0007669"/>
    <property type="project" value="TreeGrafter"/>
</dbReference>
<protein>
    <submittedName>
        <fullName evidence="8">Cartilage intermediate layer protein, nucleotide pyrophosphohydrolase</fullName>
    </submittedName>
</protein>
<dbReference type="OrthoDB" id="9929167at2759"/>
<dbReference type="InterPro" id="IPR056258">
    <property type="entry name" value="CILP-1/2_C"/>
</dbReference>
<evidence type="ECO:0000313" key="9">
    <source>
        <dbReference type="Proteomes" id="UP000694397"/>
    </source>
</evidence>
<dbReference type="Gene3D" id="2.20.100.10">
    <property type="entry name" value="Thrombospondin type-1 (TSP1) repeat"/>
    <property type="match status" value="1"/>
</dbReference>
<dbReference type="InterPro" id="IPR036179">
    <property type="entry name" value="Ig-like_dom_sf"/>
</dbReference>
<dbReference type="Pfam" id="PF23591">
    <property type="entry name" value="CILP"/>
    <property type="match status" value="1"/>
</dbReference>
<dbReference type="Pfam" id="PF23708">
    <property type="entry name" value="CILP_5th"/>
    <property type="match status" value="1"/>
</dbReference>
<dbReference type="InterPro" id="IPR003599">
    <property type="entry name" value="Ig_sub"/>
</dbReference>
<dbReference type="SMART" id="SM00409">
    <property type="entry name" value="IG"/>
    <property type="match status" value="1"/>
</dbReference>
<dbReference type="Pfam" id="PF13927">
    <property type="entry name" value="Ig_3"/>
    <property type="match status" value="1"/>
</dbReference>
<keyword evidence="4" id="KW-0732">Signal</keyword>
<feature type="compositionally biased region" description="Polar residues" evidence="6">
    <location>
        <begin position="1158"/>
        <end position="1174"/>
    </location>
</feature>
<dbReference type="InterPro" id="IPR039675">
    <property type="entry name" value="CILP1/CILP2"/>
</dbReference>
<dbReference type="PROSITE" id="PS50835">
    <property type="entry name" value="IG_LIKE"/>
    <property type="match status" value="1"/>
</dbReference>